<organism evidence="4 5">
    <name type="scientific">Streptomyces calidiresistens</name>
    <dbReference type="NCBI Taxonomy" id="1485586"/>
    <lineage>
        <taxon>Bacteria</taxon>
        <taxon>Bacillati</taxon>
        <taxon>Actinomycetota</taxon>
        <taxon>Actinomycetes</taxon>
        <taxon>Kitasatosporales</taxon>
        <taxon>Streptomycetaceae</taxon>
        <taxon>Streptomyces</taxon>
    </lineage>
</organism>
<dbReference type="PANTHER" id="PTHR37312">
    <property type="entry name" value="MEMBRANE-BOUND ACYLTRANSFERASE YKRP-RELATED"/>
    <property type="match status" value="1"/>
</dbReference>
<keyword evidence="2" id="KW-0472">Membrane</keyword>
<feature type="transmembrane region" description="Helical" evidence="2">
    <location>
        <begin position="258"/>
        <end position="276"/>
    </location>
</feature>
<dbReference type="Proteomes" id="UP000530234">
    <property type="component" value="Unassembled WGS sequence"/>
</dbReference>
<dbReference type="EMBL" id="VKHS01000267">
    <property type="protein sequence ID" value="MBB0230358.1"/>
    <property type="molecule type" value="Genomic_DNA"/>
</dbReference>
<feature type="transmembrane region" description="Helical" evidence="2">
    <location>
        <begin position="187"/>
        <end position="205"/>
    </location>
</feature>
<feature type="transmembrane region" description="Helical" evidence="2">
    <location>
        <begin position="228"/>
        <end position="251"/>
    </location>
</feature>
<feature type="transmembrane region" description="Helical" evidence="2">
    <location>
        <begin position="16"/>
        <end position="34"/>
    </location>
</feature>
<evidence type="ECO:0000313" key="5">
    <source>
        <dbReference type="Proteomes" id="UP000530234"/>
    </source>
</evidence>
<gene>
    <name evidence="4" type="ORF">FOE67_12755</name>
</gene>
<evidence type="ECO:0000256" key="1">
    <source>
        <dbReference type="SAM" id="MobiDB-lite"/>
    </source>
</evidence>
<dbReference type="InterPro" id="IPR052734">
    <property type="entry name" value="Nod_factor_acetyltransferase"/>
</dbReference>
<name>A0A7W3T3Q2_9ACTN</name>
<dbReference type="AlphaFoldDB" id="A0A7W3T3Q2"/>
<feature type="transmembrane region" description="Helical" evidence="2">
    <location>
        <begin position="73"/>
        <end position="91"/>
    </location>
</feature>
<feature type="compositionally biased region" description="Basic and acidic residues" evidence="1">
    <location>
        <begin position="330"/>
        <end position="348"/>
    </location>
</feature>
<comment type="caution">
    <text evidence="4">The sequence shown here is derived from an EMBL/GenBank/DDBJ whole genome shotgun (WGS) entry which is preliminary data.</text>
</comment>
<feature type="domain" description="Acyltransferase 3" evidence="3">
    <location>
        <begin position="9"/>
        <end position="309"/>
    </location>
</feature>
<dbReference type="PANTHER" id="PTHR37312:SF1">
    <property type="entry name" value="MEMBRANE-BOUND ACYLTRANSFERASE YKRP-RELATED"/>
    <property type="match status" value="1"/>
</dbReference>
<dbReference type="Pfam" id="PF01757">
    <property type="entry name" value="Acyl_transf_3"/>
    <property type="match status" value="1"/>
</dbReference>
<feature type="transmembrane region" description="Helical" evidence="2">
    <location>
        <begin position="111"/>
        <end position="130"/>
    </location>
</feature>
<dbReference type="InterPro" id="IPR002656">
    <property type="entry name" value="Acyl_transf_3_dom"/>
</dbReference>
<dbReference type="GO" id="GO:0016747">
    <property type="term" value="F:acyltransferase activity, transferring groups other than amino-acyl groups"/>
    <property type="evidence" value="ECO:0007669"/>
    <property type="project" value="InterPro"/>
</dbReference>
<keyword evidence="2" id="KW-1133">Transmembrane helix</keyword>
<feature type="transmembrane region" description="Helical" evidence="2">
    <location>
        <begin position="46"/>
        <end position="66"/>
    </location>
</feature>
<evidence type="ECO:0000256" key="2">
    <source>
        <dbReference type="SAM" id="Phobius"/>
    </source>
</evidence>
<accession>A0A7W3T3Q2</accession>
<sequence>MDPAGRRDPWWDNARFVSATLIVVLHTVGSVMARHEALHALHVATWALRVPAFVILAGVFSSAAPLDPRRARALIGSILVPAAIFSLLFSLEVRLLGGEFTLHVTQLPWTLWFLMSLFFWRLLLPLVAQLRHPLTVTTAMALAAGYVEELGLPYSASRTVVYLPLFWIGWRIGQGALRGWFTSPRTLWPAVGGLSASIAVGLWWHREIQGRWLSMRHPYTAEPLGYEWAWVIRLAVLALAVGTVLCLLRLVPRRRLPIVTATGAAGFTVYLLHPLVILPFREAGWIARVDTPAEQVGLVLCGVALTLVLGSPPVRRLARPLVRPPIDRLLVDREGRGGGPRRTGDPDRVGGTTGPPGDGTPAAAPPGTVVPVVTAGAVDGSPATPAGNGAA</sequence>
<keyword evidence="4" id="KW-0808">Transferase</keyword>
<protein>
    <submittedName>
        <fullName evidence="4">Acyltransferase</fullName>
    </submittedName>
</protein>
<reference evidence="5" key="1">
    <citation type="submission" date="2019-10" db="EMBL/GenBank/DDBJ databases">
        <title>Streptomyces sp. nov., a novel actinobacterium isolated from alkaline environment.</title>
        <authorList>
            <person name="Golinska P."/>
        </authorList>
    </citation>
    <scope>NUCLEOTIDE SEQUENCE [LARGE SCALE GENOMIC DNA]</scope>
    <source>
        <strain evidence="5">DSM 42108</strain>
    </source>
</reference>
<feature type="region of interest" description="Disordered" evidence="1">
    <location>
        <begin position="330"/>
        <end position="391"/>
    </location>
</feature>
<proteinExistence type="predicted"/>
<feature type="transmembrane region" description="Helical" evidence="2">
    <location>
        <begin position="296"/>
        <end position="314"/>
    </location>
</feature>
<keyword evidence="2" id="KW-0812">Transmembrane</keyword>
<keyword evidence="4" id="KW-0012">Acyltransferase</keyword>
<keyword evidence="5" id="KW-1185">Reference proteome</keyword>
<feature type="compositionally biased region" description="Low complexity" evidence="1">
    <location>
        <begin position="359"/>
        <end position="380"/>
    </location>
</feature>
<evidence type="ECO:0000313" key="4">
    <source>
        <dbReference type="EMBL" id="MBB0230358.1"/>
    </source>
</evidence>
<evidence type="ECO:0000259" key="3">
    <source>
        <dbReference type="Pfam" id="PF01757"/>
    </source>
</evidence>